<dbReference type="OrthoDB" id="654178at2"/>
<dbReference type="Gene3D" id="2.40.160.20">
    <property type="match status" value="1"/>
</dbReference>
<dbReference type="RefSeq" id="WP_098194681.1">
    <property type="nucleotide sequence ID" value="NZ_CP023777.1"/>
</dbReference>
<organism evidence="2 3">
    <name type="scientific">Chitinophaga caeni</name>
    <dbReference type="NCBI Taxonomy" id="2029983"/>
    <lineage>
        <taxon>Bacteria</taxon>
        <taxon>Pseudomonadati</taxon>
        <taxon>Bacteroidota</taxon>
        <taxon>Chitinophagia</taxon>
        <taxon>Chitinophagales</taxon>
        <taxon>Chitinophagaceae</taxon>
        <taxon>Chitinophaga</taxon>
    </lineage>
</organism>
<sequence>MKKYFIIPIVLFCLPVLVMGQDWHVGGMAGISNYNGDLSEKTINFKHIGPTLGLFVRRDVNRYLSVRAGFQWGMVAAADSSNSSQALKDRNLSFRSHIGEISLVGEFNFFDIYERGYTPYIFAGIGGFLFNPMGKTQNGNWVNLRDLGTEGQGMQEYADRLPYNLFQFAVPFGVGFRYELDPKWTVGVEVGARYTSTDYLDDVSKTYVDENLLLQYRGQLAVDMAYRGDEVNPKTGNPGVYPPDGTVRGNPGNKDWYAFTGLTVTYRLGGRNKSFGRAIKNTGCANMKF</sequence>
<evidence type="ECO:0000313" key="3">
    <source>
        <dbReference type="Proteomes" id="UP000220133"/>
    </source>
</evidence>
<protein>
    <recommendedName>
        <fullName evidence="1">DUF6089 domain-containing protein</fullName>
    </recommendedName>
</protein>
<dbReference type="AlphaFoldDB" id="A0A291QWJ8"/>
<dbReference type="SUPFAM" id="SSF56925">
    <property type="entry name" value="OMPA-like"/>
    <property type="match status" value="1"/>
</dbReference>
<accession>A0A291QWJ8</accession>
<dbReference type="Proteomes" id="UP000220133">
    <property type="component" value="Chromosome"/>
</dbReference>
<evidence type="ECO:0000313" key="2">
    <source>
        <dbReference type="EMBL" id="ATL48307.1"/>
    </source>
</evidence>
<name>A0A291QWJ8_9BACT</name>
<keyword evidence="3" id="KW-1185">Reference proteome</keyword>
<reference evidence="2 3" key="1">
    <citation type="submission" date="2017-10" db="EMBL/GenBank/DDBJ databases">
        <title>Paenichitinophaga pekingensis gen. nov., sp. nov., isolated from activated sludge.</title>
        <authorList>
            <person name="Jin D."/>
            <person name="Kong X."/>
            <person name="Deng Y."/>
            <person name="Bai Z."/>
        </authorList>
    </citation>
    <scope>NUCLEOTIDE SEQUENCE [LARGE SCALE GENOMIC DNA]</scope>
    <source>
        <strain evidence="2 3">13</strain>
    </source>
</reference>
<gene>
    <name evidence="2" type="ORF">COR50_14665</name>
</gene>
<feature type="domain" description="DUF6089" evidence="1">
    <location>
        <begin position="6"/>
        <end position="203"/>
    </location>
</feature>
<dbReference type="InterPro" id="IPR011250">
    <property type="entry name" value="OMP/PagP_B-barrel"/>
</dbReference>
<dbReference type="EMBL" id="CP023777">
    <property type="protein sequence ID" value="ATL48307.1"/>
    <property type="molecule type" value="Genomic_DNA"/>
</dbReference>
<evidence type="ECO:0000259" key="1">
    <source>
        <dbReference type="Pfam" id="PF19573"/>
    </source>
</evidence>
<proteinExistence type="predicted"/>
<dbReference type="KEGG" id="cbae:COR50_14665"/>
<dbReference type="InterPro" id="IPR045743">
    <property type="entry name" value="DUF6089"/>
</dbReference>
<dbReference type="Pfam" id="PF19573">
    <property type="entry name" value="DUF6089"/>
    <property type="match status" value="1"/>
</dbReference>